<evidence type="ECO:0000313" key="3">
    <source>
        <dbReference type="EMBL" id="SOD67130.1"/>
    </source>
</evidence>
<dbReference type="Pfam" id="PF25023">
    <property type="entry name" value="TEN_YD-shell"/>
    <property type="match status" value="3"/>
</dbReference>
<dbReference type="AlphaFoldDB" id="A0A286E8B7"/>
<dbReference type="PANTHER" id="PTHR32305">
    <property type="match status" value="1"/>
</dbReference>
<name>A0A286E8B7_9ACTN</name>
<dbReference type="Gene3D" id="2.180.10.10">
    <property type="entry name" value="RHS repeat-associated core"/>
    <property type="match status" value="3"/>
</dbReference>
<evidence type="ECO:0000256" key="1">
    <source>
        <dbReference type="ARBA" id="ARBA00022737"/>
    </source>
</evidence>
<proteinExistence type="predicted"/>
<dbReference type="EMBL" id="OCNE01000029">
    <property type="protein sequence ID" value="SOD67130.1"/>
    <property type="molecule type" value="Genomic_DNA"/>
</dbReference>
<evidence type="ECO:0000313" key="4">
    <source>
        <dbReference type="Proteomes" id="UP000219072"/>
    </source>
</evidence>
<sequence length="1034" mass="115406">MSVHQREYGRTLHFAPTPGRPGGELPLTAIVDRNGNQIRLEYDPVSGAPTDVLHDGGYHIGVTTDQSRVTKLTLLSDPEQRLLVRYGYDAAGNLAEIVNSSGLPLQFTYDEQSRLIRWEDRNGTWYRYDYDADGRCVLSTGTDRALEYRYAYDPEHHRTTSTNALDHTTTYQFNDCFQLVAETDPLGSTTHRELDRYDRLLAVTDPLGRSTRYEYDDTGQVLVTARPDGTSIRIVYNEQGFPSEVTDPDGATWQQAFDTHGNRVAVLDPAGNRTRFSYDDHGGIATYTDPLGNTTRIRCDAAGLPVAITDALGETTLFRRDSFGRPREITDPLGARTRVDWSVEGKPLRRLNPAGAVESWEWDPEGNLLTYTDAAGGVTSHTYGPFDLPASQTGPDGNCLTLTRDPELNLLRVTNSQGLHWEYAYDPAGRLVGETDFDGRRLVYEHDAAGQLTARINALGQPIRFERDALGRITRKDADGQITEFEYGAMGHLMRARGPDADLVFERDRFGRVTRESVNGQSLTHAYDSAGRRTQRRTPAGVLTTWTYDEAGRPAELISDGRALTFEHDAAGRETARHYGEALTLTQAWDPVGRLIAQSLGRPETTTAIAQHSYTYRADNYLTSVEKHLTGISAFTLDKAGRVTTLHSAGWTETYAYDEAGNQTHAMWPAEQPDEEAVGARTFSGSRITRAGAIRYEYDTGGRVTLRQKTRLSRKPDIWRYTWDAEDRLTGVTTPDGTQWRYLYDPLGRRIAKRRLAEDGSAIAEQVSFTWDGDTLVEQTSTSPDQPRFVSLTWNHHGLHPITQTERTADIAGQDEIDRRFYAIVTDLVGTPTHLVSESGDIVWEADATLWGAPRPGRPRSGAGAHTPLRFPGQYADAETGWHYNHHRHYDPELGRYTSPDPLGLGPAPNHYAYVVNPHIWIDPLGLAAYIHTSVSYQDWGTKGAHVHIGNREVRVFPDHNGGIAGEGIRLRTGTASDRDVQRVLDEIRSNPDFRADLINKATSARDAMNRGDFGMSSNRALEIHFLIKALEKM</sequence>
<dbReference type="InterPro" id="IPR056823">
    <property type="entry name" value="TEN-like_YD-shell"/>
</dbReference>
<keyword evidence="4" id="KW-1185">Reference proteome</keyword>
<reference evidence="3 4" key="1">
    <citation type="submission" date="2017-09" db="EMBL/GenBank/DDBJ databases">
        <authorList>
            <person name="Ehlers B."/>
            <person name="Leendertz F.H."/>
        </authorList>
    </citation>
    <scope>NUCLEOTIDE SEQUENCE [LARGE SCALE GENOMIC DNA]</scope>
    <source>
        <strain evidence="3 4">CGMCC 4.7095</strain>
    </source>
</reference>
<gene>
    <name evidence="3" type="ORF">SAMN06297387_1291</name>
</gene>
<dbReference type="SUPFAM" id="SSF63829">
    <property type="entry name" value="Calcium-dependent phosphotriesterase"/>
    <property type="match status" value="1"/>
</dbReference>
<dbReference type="InterPro" id="IPR031325">
    <property type="entry name" value="RHS_repeat"/>
</dbReference>
<dbReference type="InterPro" id="IPR050708">
    <property type="entry name" value="T6SS_VgrG/RHS"/>
</dbReference>
<evidence type="ECO:0000259" key="2">
    <source>
        <dbReference type="Pfam" id="PF25023"/>
    </source>
</evidence>
<protein>
    <submittedName>
        <fullName evidence="3">RHS repeat-associated core domain-containing protein</fullName>
    </submittedName>
</protein>
<dbReference type="InterPro" id="IPR022385">
    <property type="entry name" value="Rhs_assc_core"/>
</dbReference>
<feature type="domain" description="Teneurin-like YD-shell" evidence="2">
    <location>
        <begin position="636"/>
        <end position="901"/>
    </location>
</feature>
<keyword evidence="1" id="KW-0677">Repeat</keyword>
<dbReference type="Proteomes" id="UP000219072">
    <property type="component" value="Unassembled WGS sequence"/>
</dbReference>
<feature type="domain" description="Teneurin-like YD-shell" evidence="2">
    <location>
        <begin position="209"/>
        <end position="330"/>
    </location>
</feature>
<feature type="domain" description="Teneurin-like YD-shell" evidence="2">
    <location>
        <begin position="68"/>
        <end position="156"/>
    </location>
</feature>
<dbReference type="NCBIfam" id="TIGR01643">
    <property type="entry name" value="YD_repeat_2x"/>
    <property type="match status" value="13"/>
</dbReference>
<dbReference type="NCBIfam" id="TIGR03696">
    <property type="entry name" value="Rhs_assc_core"/>
    <property type="match status" value="1"/>
</dbReference>
<organism evidence="3 4">
    <name type="scientific">Streptomyces zhaozhouensis</name>
    <dbReference type="NCBI Taxonomy" id="1300267"/>
    <lineage>
        <taxon>Bacteria</taxon>
        <taxon>Bacillati</taxon>
        <taxon>Actinomycetota</taxon>
        <taxon>Actinomycetes</taxon>
        <taxon>Kitasatosporales</taxon>
        <taxon>Streptomycetaceae</taxon>
        <taxon>Streptomyces</taxon>
    </lineage>
</organism>
<dbReference type="Pfam" id="PF05593">
    <property type="entry name" value="RHS_repeat"/>
    <property type="match status" value="4"/>
</dbReference>
<accession>A0A286E8B7</accession>
<dbReference type="InterPro" id="IPR006530">
    <property type="entry name" value="YD"/>
</dbReference>
<dbReference type="PANTHER" id="PTHR32305:SF15">
    <property type="entry name" value="PROTEIN RHSA-RELATED"/>
    <property type="match status" value="1"/>
</dbReference>